<feature type="repeat" description="TPR" evidence="1">
    <location>
        <begin position="690"/>
        <end position="723"/>
    </location>
</feature>
<dbReference type="InterPro" id="IPR027417">
    <property type="entry name" value="P-loop_NTPase"/>
</dbReference>
<dbReference type="InterPro" id="IPR011990">
    <property type="entry name" value="TPR-like_helical_dom_sf"/>
</dbReference>
<organism evidence="4 5">
    <name type="scientific">Actinacidiphila paucisporea</name>
    <dbReference type="NCBI Taxonomy" id="310782"/>
    <lineage>
        <taxon>Bacteria</taxon>
        <taxon>Bacillati</taxon>
        <taxon>Actinomycetota</taxon>
        <taxon>Actinomycetes</taxon>
        <taxon>Kitasatosporales</taxon>
        <taxon>Streptomycetaceae</taxon>
        <taxon>Actinacidiphila</taxon>
    </lineage>
</organism>
<dbReference type="PROSITE" id="PS50005">
    <property type="entry name" value="TPR"/>
    <property type="match status" value="1"/>
</dbReference>
<feature type="domain" description="HTH cro/C1-type" evidence="3">
    <location>
        <begin position="21"/>
        <end position="77"/>
    </location>
</feature>
<evidence type="ECO:0000259" key="3">
    <source>
        <dbReference type="SMART" id="SM00530"/>
    </source>
</evidence>
<evidence type="ECO:0000313" key="4">
    <source>
        <dbReference type="EMBL" id="SHN05354.1"/>
    </source>
</evidence>
<dbReference type="Gene3D" id="1.25.40.10">
    <property type="entry name" value="Tetratricopeptide repeat domain"/>
    <property type="match status" value="1"/>
</dbReference>
<dbReference type="SUPFAM" id="SSF52540">
    <property type="entry name" value="P-loop containing nucleoside triphosphate hydrolases"/>
    <property type="match status" value="1"/>
</dbReference>
<keyword evidence="5" id="KW-1185">Reference proteome</keyword>
<protein>
    <submittedName>
        <fullName evidence="4">Tetratricopeptide repeat-containing protein</fullName>
    </submittedName>
</protein>
<evidence type="ECO:0000313" key="5">
    <source>
        <dbReference type="Proteomes" id="UP000184111"/>
    </source>
</evidence>
<dbReference type="PANTHER" id="PTHR47691">
    <property type="entry name" value="REGULATOR-RELATED"/>
    <property type="match status" value="1"/>
</dbReference>
<dbReference type="EMBL" id="FRBI01000019">
    <property type="protein sequence ID" value="SHN05354.1"/>
    <property type="molecule type" value="Genomic_DNA"/>
</dbReference>
<evidence type="ECO:0000256" key="1">
    <source>
        <dbReference type="PROSITE-ProRule" id="PRU00339"/>
    </source>
</evidence>
<dbReference type="Proteomes" id="UP000184111">
    <property type="component" value="Unassembled WGS sequence"/>
</dbReference>
<dbReference type="InterPro" id="IPR019734">
    <property type="entry name" value="TPR_rpt"/>
</dbReference>
<sequence length="804" mass="86258">MGRPERAVDPAAGPVAEFAARLRDLRQSAGGPSYRTMARAAHYSAATLARAADGSALPTLDVALAYVEACGGDSAAWREQWRHVSTARRGAAGRVTSPMVTPRLKGPVGLPTPRQLPAGTQHFSGREEELERISSQLSTHRDEDSAAVTTVCGGGGMGKTSLVLEWARRHTASFPDGQLYVNLRGFDPGGPPLDPATALQGFLQALGMSQEAIPPDPDAQAALYRSLVAGRRMLVVLDDAADTRQVLPLLPGSGLIPVLVTSRRRLDGLATTHGARRIRLDALPSADARTLLSHRIGPQRVAAEPAAAEEILDRCGGLPLALTIAAARWSARDGFPLADLAAELRDESARLDALEVEGSMVGLRAALECSYRALSEPTAALFALLGSVPYPEISAEAAAALAGQPPQTAGALLRELDDAHLVTQPAPGRYRMHDLVRLYAAERGQVPQGPSAEAARARLAEFYLQSLFRAERQLYPQRAAIAVPDPAADVDPLSFAGTPEALSWLDTEYANLLTLRQEAVARGCHEVVWKMAWALMTYRIRRGRMRDDLASWRDALAAAPHLTGQPEAVYMVHCGYGGACVRVGRHAEGLDHLVRAKVLAEAAGDVFSLAEAHFHLAVAWHYADDGCRSMAHALQALALFRTIGDPVWIGLSLNAAARSAIGLGALEEARAHAQAAYVLARTHGQTDAEAESSVNLGYIAQQTGDPASALEHFEHAVRIHRKRRNVYFEADVLEQLGYAHVHLGQTTAARQAWQLAAESYRGQWRLAEAERVDHLLSDEGRWRSGALPASPTLSGILCFSVVPT</sequence>
<dbReference type="InterPro" id="IPR001387">
    <property type="entry name" value="Cro/C1-type_HTH"/>
</dbReference>
<dbReference type="AlphaFoldDB" id="A0A1M7NMY3"/>
<name>A0A1M7NMY3_9ACTN</name>
<gene>
    <name evidence="4" type="ORF">SAMN05216499_11965</name>
</gene>
<dbReference type="Pfam" id="PF13424">
    <property type="entry name" value="TPR_12"/>
    <property type="match status" value="1"/>
</dbReference>
<dbReference type="SUPFAM" id="SSF48452">
    <property type="entry name" value="TPR-like"/>
    <property type="match status" value="1"/>
</dbReference>
<evidence type="ECO:0000256" key="2">
    <source>
        <dbReference type="SAM" id="MobiDB-lite"/>
    </source>
</evidence>
<dbReference type="PANTHER" id="PTHR47691:SF3">
    <property type="entry name" value="HTH-TYPE TRANSCRIPTIONAL REGULATOR RV0890C-RELATED"/>
    <property type="match status" value="1"/>
</dbReference>
<feature type="region of interest" description="Disordered" evidence="2">
    <location>
        <begin position="88"/>
        <end position="152"/>
    </location>
</feature>
<dbReference type="SMART" id="SM00530">
    <property type="entry name" value="HTH_XRE"/>
    <property type="match status" value="1"/>
</dbReference>
<dbReference type="Pfam" id="PF13560">
    <property type="entry name" value="HTH_31"/>
    <property type="match status" value="1"/>
</dbReference>
<reference evidence="4 5" key="1">
    <citation type="submission" date="2016-11" db="EMBL/GenBank/DDBJ databases">
        <authorList>
            <person name="Jaros S."/>
            <person name="Januszkiewicz K."/>
            <person name="Wedrychowicz H."/>
        </authorList>
    </citation>
    <scope>NUCLEOTIDE SEQUENCE [LARGE SCALE GENOMIC DNA]</scope>
    <source>
        <strain evidence="4 5">CGMCC 4.2025</strain>
    </source>
</reference>
<dbReference type="PRINTS" id="PR00364">
    <property type="entry name" value="DISEASERSIST"/>
</dbReference>
<dbReference type="GO" id="GO:0043531">
    <property type="term" value="F:ADP binding"/>
    <property type="evidence" value="ECO:0007669"/>
    <property type="project" value="InterPro"/>
</dbReference>
<dbReference type="Gene3D" id="3.40.50.300">
    <property type="entry name" value="P-loop containing nucleotide triphosphate hydrolases"/>
    <property type="match status" value="1"/>
</dbReference>
<dbReference type="SMART" id="SM00028">
    <property type="entry name" value="TPR"/>
    <property type="match status" value="4"/>
</dbReference>
<keyword evidence="1" id="KW-0802">TPR repeat</keyword>
<proteinExistence type="predicted"/>
<accession>A0A1M7NMY3</accession>
<dbReference type="STRING" id="310782.SAMN05216499_11965"/>